<dbReference type="InterPro" id="IPR057169">
    <property type="entry name" value="DUF7847"/>
</dbReference>
<sequence length="273" mass="27874">MAVGTALRRVPAALARNPLLIVLFGLFGLLQAIQVLTQQINPIVGLAISGVMILVYLFGLPFLQGGVIKMADEALDGTTSLASFVAAGKENYVSLLGATLAVFGGLMVLGIIINVVVFAGIFVVSTGMQSTVGLVIVGAIGLLLGLLYLAFAFVIQFYPQEIVLNDAGALDSLKQSYHLVRAHVVSSAGFLVIAMVAGGLIGVVVGLLSSVLLPPTGMGVPGLPQGGVLSMVGYAVVSVLAMALGGSTFSLFAVAFYRELRGPIAADAPMASA</sequence>
<evidence type="ECO:0000259" key="2">
    <source>
        <dbReference type="Pfam" id="PF25231"/>
    </source>
</evidence>
<evidence type="ECO:0000256" key="1">
    <source>
        <dbReference type="SAM" id="Phobius"/>
    </source>
</evidence>
<feature type="transmembrane region" description="Helical" evidence="1">
    <location>
        <begin position="131"/>
        <end position="158"/>
    </location>
</feature>
<evidence type="ECO:0000313" key="4">
    <source>
        <dbReference type="Proteomes" id="UP001596481"/>
    </source>
</evidence>
<feature type="transmembrane region" description="Helical" evidence="1">
    <location>
        <begin position="18"/>
        <end position="37"/>
    </location>
</feature>
<comment type="caution">
    <text evidence="3">The sequence shown here is derived from an EMBL/GenBank/DDBJ whole genome shotgun (WGS) entry which is preliminary data.</text>
</comment>
<dbReference type="AlphaFoldDB" id="A0ABD5ZDI7"/>
<dbReference type="RefSeq" id="WP_390222367.1">
    <property type="nucleotide sequence ID" value="NZ_JBHTAA010000002.1"/>
</dbReference>
<feature type="transmembrane region" description="Helical" evidence="1">
    <location>
        <begin position="92"/>
        <end position="125"/>
    </location>
</feature>
<keyword evidence="1" id="KW-1133">Transmembrane helix</keyword>
<feature type="transmembrane region" description="Helical" evidence="1">
    <location>
        <begin position="43"/>
        <end position="63"/>
    </location>
</feature>
<feature type="transmembrane region" description="Helical" evidence="1">
    <location>
        <begin position="179"/>
        <end position="212"/>
    </location>
</feature>
<proteinExistence type="predicted"/>
<reference evidence="3 4" key="1">
    <citation type="journal article" date="2019" name="Int. J. Syst. Evol. Microbiol.">
        <title>The Global Catalogue of Microorganisms (GCM) 10K type strain sequencing project: providing services to taxonomists for standard genome sequencing and annotation.</title>
        <authorList>
            <consortium name="The Broad Institute Genomics Platform"/>
            <consortium name="The Broad Institute Genome Sequencing Center for Infectious Disease"/>
            <person name="Wu L."/>
            <person name="Ma J."/>
        </authorList>
    </citation>
    <scope>NUCLEOTIDE SEQUENCE [LARGE SCALE GENOMIC DNA]</scope>
    <source>
        <strain evidence="3 4">DSM 29988</strain>
    </source>
</reference>
<gene>
    <name evidence="3" type="ORF">ACFQJC_05975</name>
</gene>
<dbReference type="Pfam" id="PF25231">
    <property type="entry name" value="DUF7847"/>
    <property type="match status" value="1"/>
</dbReference>
<dbReference type="EMBL" id="JBHTAA010000002">
    <property type="protein sequence ID" value="MFC7203052.1"/>
    <property type="molecule type" value="Genomic_DNA"/>
</dbReference>
<protein>
    <recommendedName>
        <fullName evidence="2">DUF7847 domain-containing protein</fullName>
    </recommendedName>
</protein>
<keyword evidence="4" id="KW-1185">Reference proteome</keyword>
<feature type="domain" description="DUF7847" evidence="2">
    <location>
        <begin position="1"/>
        <end position="260"/>
    </location>
</feature>
<organism evidence="3 4">
    <name type="scientific">Haloferax namakaokahaiae</name>
    <dbReference type="NCBI Taxonomy" id="1748331"/>
    <lineage>
        <taxon>Archaea</taxon>
        <taxon>Methanobacteriati</taxon>
        <taxon>Methanobacteriota</taxon>
        <taxon>Stenosarchaea group</taxon>
        <taxon>Halobacteria</taxon>
        <taxon>Halobacteriales</taxon>
        <taxon>Haloferacaceae</taxon>
        <taxon>Haloferax</taxon>
    </lineage>
</organism>
<keyword evidence="1" id="KW-0472">Membrane</keyword>
<feature type="transmembrane region" description="Helical" evidence="1">
    <location>
        <begin position="232"/>
        <end position="257"/>
    </location>
</feature>
<name>A0ABD5ZDI7_9EURY</name>
<keyword evidence="1" id="KW-0812">Transmembrane</keyword>
<evidence type="ECO:0000313" key="3">
    <source>
        <dbReference type="EMBL" id="MFC7203052.1"/>
    </source>
</evidence>
<accession>A0ABD5ZDI7</accession>
<dbReference type="Proteomes" id="UP001596481">
    <property type="component" value="Unassembled WGS sequence"/>
</dbReference>